<dbReference type="PANTHER" id="PTHR33295">
    <property type="entry name" value="ATPASE"/>
    <property type="match status" value="1"/>
</dbReference>
<dbReference type="EMBL" id="JACIBY010000003">
    <property type="protein sequence ID" value="MBB3837564.1"/>
    <property type="molecule type" value="Genomic_DNA"/>
</dbReference>
<name>A0A7W5ZIM1_9BACT</name>
<dbReference type="PANTHER" id="PTHR33295:SF20">
    <property type="entry name" value="ATPASE"/>
    <property type="match status" value="1"/>
</dbReference>
<dbReference type="SUPFAM" id="SSF52540">
    <property type="entry name" value="P-loop containing nucleoside triphosphate hydrolases"/>
    <property type="match status" value="1"/>
</dbReference>
<keyword evidence="4" id="KW-1185">Reference proteome</keyword>
<evidence type="ECO:0000313" key="4">
    <source>
        <dbReference type="Proteomes" id="UP000541352"/>
    </source>
</evidence>
<feature type="domain" description="AAA" evidence="1">
    <location>
        <begin position="22"/>
        <end position="147"/>
    </location>
</feature>
<evidence type="ECO:0000313" key="3">
    <source>
        <dbReference type="EMBL" id="MBB3837564.1"/>
    </source>
</evidence>
<gene>
    <name evidence="3" type="ORF">FHS57_001561</name>
</gene>
<evidence type="ECO:0000259" key="1">
    <source>
        <dbReference type="Pfam" id="PF13173"/>
    </source>
</evidence>
<dbReference type="Proteomes" id="UP000541352">
    <property type="component" value="Unassembled WGS sequence"/>
</dbReference>
<proteinExistence type="predicted"/>
<protein>
    <recommendedName>
        <fullName evidence="5">ATP-binding protein</fullName>
    </recommendedName>
</protein>
<evidence type="ECO:0008006" key="5">
    <source>
        <dbReference type="Google" id="ProtNLM"/>
    </source>
</evidence>
<dbReference type="InterPro" id="IPR041682">
    <property type="entry name" value="AAA_14"/>
</dbReference>
<dbReference type="InterPro" id="IPR025420">
    <property type="entry name" value="DUF4143"/>
</dbReference>
<feature type="domain" description="DUF4143" evidence="2">
    <location>
        <begin position="195"/>
        <end position="342"/>
    </location>
</feature>
<dbReference type="SUPFAM" id="SSF52980">
    <property type="entry name" value="Restriction endonuclease-like"/>
    <property type="match status" value="1"/>
</dbReference>
<dbReference type="AlphaFoldDB" id="A0A7W5ZIM1"/>
<sequence length="397" mass="46293">MKVLRREKYLQQIRPYINKPLIKVLLGQRRVGKSFLLQMIADELSASGVQVIYIDKENYEFDAIIDYRSLNDYIIANTTQSNVAIIIDEVQEIKDFEKSLRNFYKRPNVDIYVTGSNANLLSSELATLLSGRLIEIEVFPLDYREFLELNEAENNEINFEKFLQFGGLAGLSILPEDSRIKREYLQNIYNSILYRDIIKRNQIRNVAFLENLVNYIADNVGSQLSAKKISDYLKSQQIQISINTVIDYLKFLVDAFIVRKVKRQDINGKRIFEVGEKYYFEDIGIRNNIVGFSPKDIQKVYENVVFNHLKSSGYDVKTGAWTDKEIDFIATKNQEISYFQVAYLLHEQATIDREFGNLLLINDNYPKYVISQNSFATTNTYKGIHHLTLRQFLFDFS</sequence>
<dbReference type="Pfam" id="PF13173">
    <property type="entry name" value="AAA_14"/>
    <property type="match status" value="1"/>
</dbReference>
<evidence type="ECO:0000259" key="2">
    <source>
        <dbReference type="Pfam" id="PF13635"/>
    </source>
</evidence>
<dbReference type="InterPro" id="IPR011335">
    <property type="entry name" value="Restrct_endonuc-II-like"/>
</dbReference>
<dbReference type="Gene3D" id="3.40.50.300">
    <property type="entry name" value="P-loop containing nucleotide triphosphate hydrolases"/>
    <property type="match status" value="2"/>
</dbReference>
<organism evidence="3 4">
    <name type="scientific">Runella defluvii</name>
    <dbReference type="NCBI Taxonomy" id="370973"/>
    <lineage>
        <taxon>Bacteria</taxon>
        <taxon>Pseudomonadati</taxon>
        <taxon>Bacteroidota</taxon>
        <taxon>Cytophagia</taxon>
        <taxon>Cytophagales</taxon>
        <taxon>Spirosomataceae</taxon>
        <taxon>Runella</taxon>
    </lineage>
</organism>
<accession>A0A7W5ZIM1</accession>
<dbReference type="RefSeq" id="WP_183972283.1">
    <property type="nucleotide sequence ID" value="NZ_JACIBY010000003.1"/>
</dbReference>
<dbReference type="InterPro" id="IPR027417">
    <property type="entry name" value="P-loop_NTPase"/>
</dbReference>
<dbReference type="Pfam" id="PF13635">
    <property type="entry name" value="DUF4143"/>
    <property type="match status" value="1"/>
</dbReference>
<comment type="caution">
    <text evidence="3">The sequence shown here is derived from an EMBL/GenBank/DDBJ whole genome shotgun (WGS) entry which is preliminary data.</text>
</comment>
<reference evidence="3 4" key="1">
    <citation type="submission" date="2020-08" db="EMBL/GenBank/DDBJ databases">
        <title>Genomic Encyclopedia of Type Strains, Phase IV (KMG-IV): sequencing the most valuable type-strain genomes for metagenomic binning, comparative biology and taxonomic classification.</title>
        <authorList>
            <person name="Goeker M."/>
        </authorList>
    </citation>
    <scope>NUCLEOTIDE SEQUENCE [LARGE SCALE GENOMIC DNA]</scope>
    <source>
        <strain evidence="3 4">DSM 17976</strain>
    </source>
</reference>